<organism evidence="2 3">
    <name type="scientific">Blastocystis sp. subtype 1 (strain ATCC 50177 / NandII)</name>
    <dbReference type="NCBI Taxonomy" id="478820"/>
    <lineage>
        <taxon>Eukaryota</taxon>
        <taxon>Sar</taxon>
        <taxon>Stramenopiles</taxon>
        <taxon>Bigyra</taxon>
        <taxon>Opalozoa</taxon>
        <taxon>Opalinata</taxon>
        <taxon>Blastocystidae</taxon>
        <taxon>Blastocystis</taxon>
    </lineage>
</organism>
<dbReference type="AlphaFoldDB" id="A0A196SGS7"/>
<accession>A0A196SGS7</accession>
<dbReference type="EMBL" id="LXWW01000149">
    <property type="protein sequence ID" value="OAO15357.1"/>
    <property type="molecule type" value="Genomic_DNA"/>
</dbReference>
<evidence type="ECO:0000256" key="1">
    <source>
        <dbReference type="ARBA" id="ARBA00022694"/>
    </source>
</evidence>
<dbReference type="Proteomes" id="UP000078348">
    <property type="component" value="Unassembled WGS sequence"/>
</dbReference>
<name>A0A196SGS7_BLAHN</name>
<keyword evidence="3" id="KW-1185">Reference proteome</keyword>
<comment type="caution">
    <text evidence="2">The sequence shown here is derived from an EMBL/GenBank/DDBJ whole genome shotgun (WGS) entry which is preliminary data.</text>
</comment>
<dbReference type="GO" id="GO:0008033">
    <property type="term" value="P:tRNA processing"/>
    <property type="evidence" value="ECO:0007669"/>
    <property type="project" value="UniProtKB-KW"/>
</dbReference>
<dbReference type="Gene3D" id="3.30.70.3250">
    <property type="entry name" value="Ribonuclease P, Pop5 subunit"/>
    <property type="match status" value="1"/>
</dbReference>
<protein>
    <submittedName>
        <fullName evidence="2">Uncharacterized protein</fullName>
    </submittedName>
</protein>
<evidence type="ECO:0000313" key="2">
    <source>
        <dbReference type="EMBL" id="OAO15357.1"/>
    </source>
</evidence>
<evidence type="ECO:0000313" key="3">
    <source>
        <dbReference type="Proteomes" id="UP000078348"/>
    </source>
</evidence>
<keyword evidence="1" id="KW-0819">tRNA processing</keyword>
<dbReference type="GO" id="GO:1990904">
    <property type="term" value="C:ribonucleoprotein complex"/>
    <property type="evidence" value="ECO:0007669"/>
    <property type="project" value="UniProtKB-ARBA"/>
</dbReference>
<reference evidence="2 3" key="1">
    <citation type="submission" date="2016-05" db="EMBL/GenBank/DDBJ databases">
        <title>Nuclear genome of Blastocystis sp. subtype 1 NandII.</title>
        <authorList>
            <person name="Gentekaki E."/>
            <person name="Curtis B."/>
            <person name="Stairs C."/>
            <person name="Eme L."/>
            <person name="Herman E."/>
            <person name="Klimes V."/>
            <person name="Arias M.C."/>
            <person name="Elias M."/>
            <person name="Hilliou F."/>
            <person name="Klute M."/>
            <person name="Malik S.-B."/>
            <person name="Pightling A."/>
            <person name="Rachubinski R."/>
            <person name="Salas D."/>
            <person name="Schlacht A."/>
            <person name="Suga H."/>
            <person name="Archibald J."/>
            <person name="Ball S.G."/>
            <person name="Clark G."/>
            <person name="Dacks J."/>
            <person name="Van Der Giezen M."/>
            <person name="Tsaousis A."/>
            <person name="Roger A."/>
        </authorList>
    </citation>
    <scope>NUCLEOTIDE SEQUENCE [LARGE SCALE GENOMIC DNA]</scope>
    <source>
        <strain evidence="3">ATCC 50177 / NandII</strain>
    </source>
</reference>
<dbReference type="InterPro" id="IPR038085">
    <property type="entry name" value="Rnp2-like_sf"/>
</dbReference>
<proteinExistence type="predicted"/>
<dbReference type="SUPFAM" id="SSF160350">
    <property type="entry name" value="Rnp2-like"/>
    <property type="match status" value="1"/>
</dbReference>
<dbReference type="GO" id="GO:1902555">
    <property type="term" value="C:endoribonuclease complex"/>
    <property type="evidence" value="ECO:0007669"/>
    <property type="project" value="UniProtKB-ARBA"/>
</dbReference>
<sequence length="129" mass="14259">MEEETGENSLLQATYVSHYRFVVIRVDGLRPINIQDIKQYYGIVKSALVSLMGVLGSEKVLADIVCTKQNFAVIRTQEEYLPQLVGAFSLLGSYQGDVCRIVSLGAYTTLLSAVHKLNTSFPRQNASSL</sequence>
<gene>
    <name evidence="2" type="ORF">AV274_2945</name>
</gene>